<evidence type="ECO:0000256" key="9">
    <source>
        <dbReference type="ARBA" id="ARBA00031636"/>
    </source>
</evidence>
<keyword evidence="3" id="KW-0050">Antiport</keyword>
<feature type="transmembrane region" description="Helical" evidence="10">
    <location>
        <begin position="87"/>
        <end position="105"/>
    </location>
</feature>
<feature type="transmembrane region" description="Helical" evidence="10">
    <location>
        <begin position="419"/>
        <end position="442"/>
    </location>
</feature>
<evidence type="ECO:0000256" key="8">
    <source>
        <dbReference type="ARBA" id="ARBA00023136"/>
    </source>
</evidence>
<dbReference type="PANTHER" id="PTHR43298:SF2">
    <property type="entry name" value="FMN_FAD EXPORTER YEEO-RELATED"/>
    <property type="match status" value="1"/>
</dbReference>
<dbReference type="GO" id="GO:0005886">
    <property type="term" value="C:plasma membrane"/>
    <property type="evidence" value="ECO:0007669"/>
    <property type="project" value="UniProtKB-SubCell"/>
</dbReference>
<evidence type="ECO:0000256" key="1">
    <source>
        <dbReference type="ARBA" id="ARBA00004429"/>
    </source>
</evidence>
<evidence type="ECO:0000256" key="3">
    <source>
        <dbReference type="ARBA" id="ARBA00022449"/>
    </source>
</evidence>
<keyword evidence="12" id="KW-1185">Reference proteome</keyword>
<proteinExistence type="predicted"/>
<feature type="transmembrane region" description="Helical" evidence="10">
    <location>
        <begin position="353"/>
        <end position="377"/>
    </location>
</feature>
<gene>
    <name evidence="11" type="ORF">DFR36_101551</name>
</gene>
<comment type="subcellular location">
    <subcellularLocation>
        <location evidence="1">Cell inner membrane</location>
        <topology evidence="1">Multi-pass membrane protein</topology>
    </subcellularLocation>
</comment>
<keyword evidence="2" id="KW-0813">Transport</keyword>
<feature type="transmembrane region" description="Helical" evidence="10">
    <location>
        <begin position="155"/>
        <end position="176"/>
    </location>
</feature>
<feature type="transmembrane region" description="Helical" evidence="10">
    <location>
        <begin position="314"/>
        <end position="333"/>
    </location>
</feature>
<keyword evidence="6 10" id="KW-1133">Transmembrane helix</keyword>
<feature type="transmembrane region" description="Helical" evidence="10">
    <location>
        <begin position="7"/>
        <end position="28"/>
    </location>
</feature>
<feature type="transmembrane region" description="Helical" evidence="10">
    <location>
        <begin position="237"/>
        <end position="260"/>
    </location>
</feature>
<dbReference type="GO" id="GO:0042910">
    <property type="term" value="F:xenobiotic transmembrane transporter activity"/>
    <property type="evidence" value="ECO:0007669"/>
    <property type="project" value="InterPro"/>
</dbReference>
<keyword evidence="5 10" id="KW-0812">Transmembrane</keyword>
<dbReference type="InterPro" id="IPR048279">
    <property type="entry name" value="MdtK-like"/>
</dbReference>
<organism evidence="11 12">
    <name type="scientific">Melaminivora alkalimesophila</name>
    <dbReference type="NCBI Taxonomy" id="1165852"/>
    <lineage>
        <taxon>Bacteria</taxon>
        <taxon>Pseudomonadati</taxon>
        <taxon>Pseudomonadota</taxon>
        <taxon>Betaproteobacteria</taxon>
        <taxon>Burkholderiales</taxon>
        <taxon>Comamonadaceae</taxon>
        <taxon>Melaminivora</taxon>
    </lineage>
</organism>
<dbReference type="NCBIfam" id="TIGR00797">
    <property type="entry name" value="matE"/>
    <property type="match status" value="1"/>
</dbReference>
<keyword evidence="8 10" id="KW-0472">Membrane</keyword>
<evidence type="ECO:0000256" key="5">
    <source>
        <dbReference type="ARBA" id="ARBA00022692"/>
    </source>
</evidence>
<dbReference type="InterPro" id="IPR050222">
    <property type="entry name" value="MATE_MdtK"/>
</dbReference>
<evidence type="ECO:0000313" key="12">
    <source>
        <dbReference type="Proteomes" id="UP000246483"/>
    </source>
</evidence>
<evidence type="ECO:0000256" key="4">
    <source>
        <dbReference type="ARBA" id="ARBA00022475"/>
    </source>
</evidence>
<keyword evidence="7" id="KW-0406">Ion transport</keyword>
<dbReference type="GO" id="GO:0006811">
    <property type="term" value="P:monoatomic ion transport"/>
    <property type="evidence" value="ECO:0007669"/>
    <property type="project" value="UniProtKB-KW"/>
</dbReference>
<feature type="transmembrane region" description="Helical" evidence="10">
    <location>
        <begin position="384"/>
        <end position="407"/>
    </location>
</feature>
<dbReference type="RefSeq" id="WP_244909142.1">
    <property type="nucleotide sequence ID" value="NZ_QGUB01000001.1"/>
</dbReference>
<feature type="transmembrane region" description="Helical" evidence="10">
    <location>
        <begin position="40"/>
        <end position="66"/>
    </location>
</feature>
<evidence type="ECO:0000256" key="10">
    <source>
        <dbReference type="SAM" id="Phobius"/>
    </source>
</evidence>
<dbReference type="Proteomes" id="UP000246483">
    <property type="component" value="Unassembled WGS sequence"/>
</dbReference>
<feature type="transmembrane region" description="Helical" evidence="10">
    <location>
        <begin position="272"/>
        <end position="293"/>
    </location>
</feature>
<reference evidence="11 12" key="1">
    <citation type="submission" date="2018-05" db="EMBL/GenBank/DDBJ databases">
        <title>Genomic Encyclopedia of Type Strains, Phase IV (KMG-IV): sequencing the most valuable type-strain genomes for metagenomic binning, comparative biology and taxonomic classification.</title>
        <authorList>
            <person name="Goeker M."/>
        </authorList>
    </citation>
    <scope>NUCLEOTIDE SEQUENCE [LARGE SCALE GENOMIC DNA]</scope>
    <source>
        <strain evidence="11 12">DSM 26006</strain>
    </source>
</reference>
<sequence>MKSELPLILRHAVTVLAGQLAVMAYGVTDTIVAGRHSQEALAALSIGSAVFVSVYVALMGILQAILPIWAEQRGAGRDAAIGASVRQSLYLCAAASVLGMAVLLSPGPILEWTDVPPQLRGEVRAYLAVLAFGLPAALLFRIYSTLSQALGHPQLVTWLQVGALFIKLPLSVWLTFGGAGVPALGVVGCAWATLAVNYALLLLALGMLRRHGRYAPLQLWRRPEPPDRAQLLRFLRLGLPAGLAILVEVTSFTLMALFIARQGALAAAAHQIAANVAVVLYMVPLSLAIAASARVSFWRGSGDEARAARVAWQGFGLAALLGCTLGALLLVLRTPVAGLYSNSAEVVALTAGLLAWVSACHVADALQTFCIFVLRCYQITLAPLLIYGVLLWGMGLGGGYTLAYRGWDGQPPLASPAAFWGANGVALSVVALAFTALLWLVLRLRRRAAAREG</sequence>
<protein>
    <recommendedName>
        <fullName evidence="9">Multidrug-efflux transporter</fullName>
    </recommendedName>
</protein>
<dbReference type="GO" id="GO:0015297">
    <property type="term" value="F:antiporter activity"/>
    <property type="evidence" value="ECO:0007669"/>
    <property type="project" value="UniProtKB-KW"/>
</dbReference>
<feature type="transmembrane region" description="Helical" evidence="10">
    <location>
        <begin position="125"/>
        <end position="143"/>
    </location>
</feature>
<evidence type="ECO:0000256" key="6">
    <source>
        <dbReference type="ARBA" id="ARBA00022989"/>
    </source>
</evidence>
<dbReference type="EMBL" id="QGUB01000001">
    <property type="protein sequence ID" value="PWW49031.1"/>
    <property type="molecule type" value="Genomic_DNA"/>
</dbReference>
<keyword evidence="4" id="KW-1003">Cell membrane</keyword>
<evidence type="ECO:0000256" key="7">
    <source>
        <dbReference type="ARBA" id="ARBA00023065"/>
    </source>
</evidence>
<dbReference type="InterPro" id="IPR002528">
    <property type="entry name" value="MATE_fam"/>
</dbReference>
<dbReference type="Pfam" id="PF01554">
    <property type="entry name" value="MatE"/>
    <property type="match status" value="2"/>
</dbReference>
<dbReference type="PIRSF" id="PIRSF006603">
    <property type="entry name" value="DinF"/>
    <property type="match status" value="1"/>
</dbReference>
<dbReference type="PANTHER" id="PTHR43298">
    <property type="entry name" value="MULTIDRUG RESISTANCE PROTEIN NORM-RELATED"/>
    <property type="match status" value="1"/>
</dbReference>
<evidence type="ECO:0000313" key="11">
    <source>
        <dbReference type="EMBL" id="PWW49031.1"/>
    </source>
</evidence>
<evidence type="ECO:0000256" key="2">
    <source>
        <dbReference type="ARBA" id="ARBA00022448"/>
    </source>
</evidence>
<feature type="transmembrane region" description="Helical" evidence="10">
    <location>
        <begin position="182"/>
        <end position="205"/>
    </location>
</feature>
<comment type="caution">
    <text evidence="11">The sequence shown here is derived from an EMBL/GenBank/DDBJ whole genome shotgun (WGS) entry which is preliminary data.</text>
</comment>
<name>A0A317RGZ8_9BURK</name>
<dbReference type="AlphaFoldDB" id="A0A317RGZ8"/>
<accession>A0A317RGZ8</accession>